<feature type="signal peptide" evidence="1">
    <location>
        <begin position="1"/>
        <end position="26"/>
    </location>
</feature>
<evidence type="ECO:0000256" key="1">
    <source>
        <dbReference type="SAM" id="SignalP"/>
    </source>
</evidence>
<accession>A0A131Z7B6</accession>
<dbReference type="EMBL" id="GEDV01001314">
    <property type="protein sequence ID" value="JAP87243.1"/>
    <property type="molecule type" value="Transcribed_RNA"/>
</dbReference>
<dbReference type="AlphaFoldDB" id="A0A131Z7B6"/>
<name>A0A131Z7B6_RHIAP</name>
<protein>
    <recommendedName>
        <fullName evidence="3">Secreted protein</fullName>
    </recommendedName>
</protein>
<feature type="non-terminal residue" evidence="2">
    <location>
        <position position="1"/>
    </location>
</feature>
<reference evidence="2" key="1">
    <citation type="journal article" date="2016" name="Ticks Tick Borne Dis.">
        <title>De novo assembly and annotation of the salivary gland transcriptome of Rhipicephalus appendiculatus male and female ticks during blood feeding.</title>
        <authorList>
            <person name="de Castro M.H."/>
            <person name="de Klerk D."/>
            <person name="Pienaar R."/>
            <person name="Latif A.A."/>
            <person name="Rees D.J."/>
            <person name="Mans B.J."/>
        </authorList>
    </citation>
    <scope>NUCLEOTIDE SEQUENCE</scope>
    <source>
        <tissue evidence="2">Salivary glands</tissue>
    </source>
</reference>
<sequence>FFFFFFNISPFSLGPWFLWPLAHTFASVQRAMSCSLTFVETYNGCPFFHPPLCRRFVTLPGRCVRMAPPGPHTWSPFKERVAAPFVRDSLASSCQVVCSRYYVVRVRNGFIICTVNHYQ</sequence>
<proteinExistence type="predicted"/>
<evidence type="ECO:0000313" key="2">
    <source>
        <dbReference type="EMBL" id="JAP87243.1"/>
    </source>
</evidence>
<organism evidence="2">
    <name type="scientific">Rhipicephalus appendiculatus</name>
    <name type="common">Brown ear tick</name>
    <dbReference type="NCBI Taxonomy" id="34631"/>
    <lineage>
        <taxon>Eukaryota</taxon>
        <taxon>Metazoa</taxon>
        <taxon>Ecdysozoa</taxon>
        <taxon>Arthropoda</taxon>
        <taxon>Chelicerata</taxon>
        <taxon>Arachnida</taxon>
        <taxon>Acari</taxon>
        <taxon>Parasitiformes</taxon>
        <taxon>Ixodida</taxon>
        <taxon>Ixodoidea</taxon>
        <taxon>Ixodidae</taxon>
        <taxon>Rhipicephalinae</taxon>
        <taxon>Rhipicephalus</taxon>
        <taxon>Rhipicephalus</taxon>
    </lineage>
</organism>
<keyword evidence="1" id="KW-0732">Signal</keyword>
<feature type="chain" id="PRO_5007287001" description="Secreted protein" evidence="1">
    <location>
        <begin position="27"/>
        <end position="119"/>
    </location>
</feature>
<evidence type="ECO:0008006" key="3">
    <source>
        <dbReference type="Google" id="ProtNLM"/>
    </source>
</evidence>